<dbReference type="EMBL" id="MH005229">
    <property type="protein sequence ID" value="AYW35130.1"/>
    <property type="molecule type" value="Genomic_DNA"/>
</dbReference>
<dbReference type="InterPro" id="IPR018391">
    <property type="entry name" value="PQQ_b-propeller_rpt"/>
</dbReference>
<feature type="binding site" evidence="5">
    <location>
        <position position="43"/>
    </location>
    <ligand>
        <name>ATP</name>
        <dbReference type="ChEBI" id="CHEBI:30616"/>
    </ligand>
</feature>
<evidence type="ECO:0000256" key="5">
    <source>
        <dbReference type="PROSITE-ProRule" id="PRU10141"/>
    </source>
</evidence>
<evidence type="ECO:0000256" key="2">
    <source>
        <dbReference type="ARBA" id="ARBA00022741"/>
    </source>
</evidence>
<dbReference type="SUPFAM" id="SSF50998">
    <property type="entry name" value="Quinoprotein alcohol dehydrogenase-like"/>
    <property type="match status" value="1"/>
</dbReference>
<dbReference type="PROSITE" id="PS00108">
    <property type="entry name" value="PROTEIN_KINASE_ST"/>
    <property type="match status" value="1"/>
</dbReference>
<dbReference type="Pfam" id="PF13360">
    <property type="entry name" value="PQQ_2"/>
    <property type="match status" value="2"/>
</dbReference>
<proteinExistence type="predicted"/>
<evidence type="ECO:0000256" key="4">
    <source>
        <dbReference type="ARBA" id="ARBA00022840"/>
    </source>
</evidence>
<dbReference type="GO" id="GO:0005524">
    <property type="term" value="F:ATP binding"/>
    <property type="evidence" value="ECO:0007669"/>
    <property type="project" value="UniProtKB-UniRule"/>
</dbReference>
<dbReference type="Gene3D" id="2.130.10.10">
    <property type="entry name" value="YVTN repeat-like/Quinoprotein amine dehydrogenase"/>
    <property type="match status" value="1"/>
</dbReference>
<dbReference type="InterPro" id="IPR011009">
    <property type="entry name" value="Kinase-like_dom_sf"/>
</dbReference>
<evidence type="ECO:0000256" key="6">
    <source>
        <dbReference type="SAM" id="MobiDB-lite"/>
    </source>
</evidence>
<accession>A0A3G5EBN6</accession>
<dbReference type="AlphaFoldDB" id="A0A3G5EBN6"/>
<dbReference type="InterPro" id="IPR015943">
    <property type="entry name" value="WD40/YVTN_repeat-like_dom_sf"/>
</dbReference>
<keyword evidence="7" id="KW-1133">Transmembrane helix</keyword>
<keyword evidence="4 5" id="KW-0067">ATP-binding</keyword>
<evidence type="ECO:0000256" key="3">
    <source>
        <dbReference type="ARBA" id="ARBA00022777"/>
    </source>
</evidence>
<feature type="region of interest" description="Disordered" evidence="6">
    <location>
        <begin position="342"/>
        <end position="362"/>
    </location>
</feature>
<dbReference type="PANTHER" id="PTHR43289">
    <property type="entry name" value="MITOGEN-ACTIVATED PROTEIN KINASE KINASE KINASE 20-RELATED"/>
    <property type="match status" value="1"/>
</dbReference>
<dbReference type="Pfam" id="PF00069">
    <property type="entry name" value="Pkinase"/>
    <property type="match status" value="1"/>
</dbReference>
<organism evidence="9">
    <name type="scientific">Actinomadura sp. XM-4-3</name>
    <dbReference type="NCBI Taxonomy" id="1430130"/>
    <lineage>
        <taxon>Bacteria</taxon>
        <taxon>Bacillati</taxon>
        <taxon>Actinomycetota</taxon>
        <taxon>Actinomycetes</taxon>
        <taxon>Streptosporangiales</taxon>
        <taxon>Thermomonosporaceae</taxon>
        <taxon>Actinomadura</taxon>
    </lineage>
</organism>
<dbReference type="Gene3D" id="3.30.200.20">
    <property type="entry name" value="Phosphorylase Kinase, domain 1"/>
    <property type="match status" value="1"/>
</dbReference>
<keyword evidence="7" id="KW-0812">Transmembrane</keyword>
<dbReference type="PANTHER" id="PTHR43289:SF34">
    <property type="entry name" value="SERINE_THREONINE-PROTEIN KINASE YBDM-RELATED"/>
    <property type="match status" value="1"/>
</dbReference>
<protein>
    <recommendedName>
        <fullName evidence="8">Protein kinase domain-containing protein</fullName>
    </recommendedName>
</protein>
<name>A0A3G5EBN6_9ACTN</name>
<feature type="region of interest" description="Disordered" evidence="6">
    <location>
        <begin position="287"/>
        <end position="310"/>
    </location>
</feature>
<dbReference type="PROSITE" id="PS00107">
    <property type="entry name" value="PROTEIN_KINASE_ATP"/>
    <property type="match status" value="1"/>
</dbReference>
<dbReference type="SMART" id="SM00220">
    <property type="entry name" value="S_TKc"/>
    <property type="match status" value="1"/>
</dbReference>
<dbReference type="InterPro" id="IPR017441">
    <property type="entry name" value="Protein_kinase_ATP_BS"/>
</dbReference>
<evidence type="ECO:0000256" key="7">
    <source>
        <dbReference type="SAM" id="Phobius"/>
    </source>
</evidence>
<evidence type="ECO:0000313" key="9">
    <source>
        <dbReference type="EMBL" id="AYW35130.1"/>
    </source>
</evidence>
<feature type="transmembrane region" description="Helical" evidence="7">
    <location>
        <begin position="12"/>
        <end position="32"/>
    </location>
</feature>
<dbReference type="Gene3D" id="1.10.510.10">
    <property type="entry name" value="Transferase(Phosphotransferase) domain 1"/>
    <property type="match status" value="1"/>
</dbReference>
<dbReference type="InterPro" id="IPR011047">
    <property type="entry name" value="Quinoprotein_ADH-like_sf"/>
</dbReference>
<keyword evidence="7" id="KW-0472">Membrane</keyword>
<dbReference type="InterPro" id="IPR000719">
    <property type="entry name" value="Prot_kinase_dom"/>
</dbReference>
<sequence length="693" mass="71999">MRPLQPGDPAWVGPYQILARLGAGGMGVVYLARSPGARLAALKLIRREFAEGSAFRERFRREIAAASKVSGLYTAPVLDSDADAPQPWFAAGYVPAPTLGEAVASVGTLPESAVRTLGAGLAEALQAIHGVGLVHRDLKPGNVLLAEDGPKIIDFGIAKVADATQLTGTGAMIGTLAYMAPEQIAEGKDAGPAADVFSLAGVLVYAATGAKPFGERDPATVLYEVMYEEPCLDGVPASLRDLLAACLAKEPAGRPTLESVLAALTPADPRALNSPALRREVAAREAEATRVASEPVTAPPPTPRVDGTEAGKAGRRRFLGLAAAVAVAGIGAGAAGWAMTRGGSEPAKPAPRATALATAPPPAWTFTPPRPVSGTSMVLMAGGVVLWGGEQEMYGVDAGSGRQLWTKDKANAVYSDDVARGSTFVVLGGVVGDIEDQLITLIDAPTGRTTNLPTPAGVVPSSVIGVVGDTMLVRSRTDVWALDLANGKIRWDLSTDGSFSGAVDQTSLYLSTAPSLTALDAVTGRKRWVHSWPRNGGTRDGSSLDIAVAGGRLFGNFGDTVQAVDTATGRPVWSRDTDVQFDTVIPAGANAIFKEEVLHAYDQATGDARWTLVGPEPFNNDPGHIAATGDLIATAFSDPSGPSKGILVAGTDGRALWSHWGPSETQRGWEVAVSGSSVFATDHKRLYRFQVTR</sequence>
<dbReference type="PROSITE" id="PS50011">
    <property type="entry name" value="PROTEIN_KINASE_DOM"/>
    <property type="match status" value="1"/>
</dbReference>
<reference evidence="9" key="1">
    <citation type="submission" date="2018-02" db="EMBL/GenBank/DDBJ databases">
        <authorList>
            <person name="Zhang L."/>
        </authorList>
    </citation>
    <scope>NUCLEOTIDE SEQUENCE</scope>
    <source>
        <strain evidence="9">XM-4-3</strain>
    </source>
</reference>
<keyword evidence="1" id="KW-0808">Transferase</keyword>
<keyword evidence="2 5" id="KW-0547">Nucleotide-binding</keyword>
<dbReference type="CDD" id="cd14014">
    <property type="entry name" value="STKc_PknB_like"/>
    <property type="match status" value="1"/>
</dbReference>
<dbReference type="InterPro" id="IPR002372">
    <property type="entry name" value="PQQ_rpt_dom"/>
</dbReference>
<feature type="transmembrane region" description="Helical" evidence="7">
    <location>
        <begin position="318"/>
        <end position="339"/>
    </location>
</feature>
<evidence type="ECO:0000256" key="1">
    <source>
        <dbReference type="ARBA" id="ARBA00022679"/>
    </source>
</evidence>
<dbReference type="SMART" id="SM00564">
    <property type="entry name" value="PQQ"/>
    <property type="match status" value="4"/>
</dbReference>
<feature type="domain" description="Protein kinase" evidence="8">
    <location>
        <begin position="15"/>
        <end position="277"/>
    </location>
</feature>
<evidence type="ECO:0000259" key="8">
    <source>
        <dbReference type="PROSITE" id="PS50011"/>
    </source>
</evidence>
<keyword evidence="3" id="KW-0418">Kinase</keyword>
<dbReference type="SUPFAM" id="SSF56112">
    <property type="entry name" value="Protein kinase-like (PK-like)"/>
    <property type="match status" value="1"/>
</dbReference>
<dbReference type="GO" id="GO:0004674">
    <property type="term" value="F:protein serine/threonine kinase activity"/>
    <property type="evidence" value="ECO:0007669"/>
    <property type="project" value="TreeGrafter"/>
</dbReference>
<feature type="compositionally biased region" description="Low complexity" evidence="6">
    <location>
        <begin position="346"/>
        <end position="358"/>
    </location>
</feature>
<dbReference type="InterPro" id="IPR008271">
    <property type="entry name" value="Ser/Thr_kinase_AS"/>
</dbReference>